<feature type="domain" description="TIR" evidence="18">
    <location>
        <begin position="919"/>
        <end position="1064"/>
    </location>
</feature>
<sequence>MGWLLILLLKFLLFCRGSSRNVLNPCDEVRRVPGIYLRPRFTLNPMEDVVEKEMYFKIAPWLYNNFVYINCSRRGLTEVPRNLPTNVEALDLGFNEIRRVGATDFLSYPNITLLIFDGNCVPVFFGTGLPPCNGNLHIEPGALQHLVHLKILGLTGSNLREFPRQLPTSIKGLDISLTLLGDVTAQLRLLSSLSILISAANCDQYTNICPKNFTITQAFSSSLQILDLNCNDWKMIPGYLLGNQLKIFTLSLNPLRRLRKNDFVNATSLEVLALNFATTVTHKALIIEDGVFDPLPHLKYLNLSLNAVQFLPSGIFKNNKNLEILDLSFNSLKFTIFEPTYLVNLQKLRFVDLSANNAEPPGPATCVTAVKLLRLGQAFASLSSLETIIFGNEKKSFHPDLFFMHLHEIDNHSFANLSNLTHLSTIDISYCNVEHISSDAWSGLRHLKSIRASNNQLTFCGNILCKGKSPNLEAKNVQKQFIFSGNIHEQDNTNERFKIPVLECDDNSLLDYSNNQITTISEQKELLLSTTTILDLSHNQIRAIRSDDLKHVINLCSIDLSHNPINTIDPLTFSSLSSLRRIDFLEERTDLALDFNFLLHLNPSAQIKLKVWMPECLVALLFETLSELDENSSLLKLDIAQNDLNCKPTYTGKGLLKCVPKLRSLVLRNCKIDSYILHYWLQGLNHLEILDLSHSNFATFPSTSLKILNKLQSLNLDFNNIIELNGNFTIFPNLKHFTIAHNKIKFIQSGFFLHLKLETLDLSHNFINQLDSSIFSKDMLGSLQYLDVRWNELDCFCHEWQKFYRWYISDASDNTILPGLYPECTSIIYQYYGGCVACHSPLNLRGRAVSRYGFNTSCDLQTHLKYTITFTIFFVLFMLCGSIGYSKWFKRLIFRKVNEYFRVQALKPSDVSSTYSTNEGKKAFVFFDHSNDELGDWVDDKLVPGMINGNPSIKLLLAGRDVDAGMSPNENILRLITKSRKTIVIFSGNFCDTPTCKFVLPALQELQHSAGRDQLILVEWHGEEAARVPELIQRTFNRKLYNFLRFDETNDDEVMFFETLRTAFASSTTLPD</sequence>
<evidence type="ECO:0000256" key="6">
    <source>
        <dbReference type="ARBA" id="ARBA00022729"/>
    </source>
</evidence>
<name>A0ABP0FN03_CLALP</name>
<keyword evidence="3" id="KW-0399">Innate immunity</keyword>
<evidence type="ECO:0000256" key="2">
    <source>
        <dbReference type="ARBA" id="ARBA00009634"/>
    </source>
</evidence>
<evidence type="ECO:0000259" key="18">
    <source>
        <dbReference type="PROSITE" id="PS50104"/>
    </source>
</evidence>
<comment type="subcellular location">
    <subcellularLocation>
        <location evidence="15">Endomembrane system</location>
        <topology evidence="15">Single-pass type I membrane protein</topology>
    </subcellularLocation>
    <subcellularLocation>
        <location evidence="1">Endosome</location>
    </subcellularLocation>
</comment>
<feature type="chain" id="PRO_5046498550" description="TIR domain-containing protein" evidence="17">
    <location>
        <begin position="20"/>
        <end position="1072"/>
    </location>
</feature>
<evidence type="ECO:0000256" key="7">
    <source>
        <dbReference type="ARBA" id="ARBA00022737"/>
    </source>
</evidence>
<dbReference type="Pfam" id="PF01582">
    <property type="entry name" value="TIR"/>
    <property type="match status" value="1"/>
</dbReference>
<evidence type="ECO:0000256" key="12">
    <source>
        <dbReference type="ARBA" id="ARBA00023170"/>
    </source>
</evidence>
<dbReference type="InterPro" id="IPR000157">
    <property type="entry name" value="TIR_dom"/>
</dbReference>
<keyword evidence="20" id="KW-1185">Reference proteome</keyword>
<evidence type="ECO:0000256" key="14">
    <source>
        <dbReference type="ARBA" id="ARBA00023198"/>
    </source>
</evidence>
<keyword evidence="11 16" id="KW-0472">Membrane</keyword>
<comment type="caution">
    <text evidence="19">The sequence shown here is derived from an EMBL/GenBank/DDBJ whole genome shotgun (WGS) entry which is preliminary data.</text>
</comment>
<dbReference type="InterPro" id="IPR035897">
    <property type="entry name" value="Toll_tir_struct_dom_sf"/>
</dbReference>
<feature type="transmembrane region" description="Helical" evidence="16">
    <location>
        <begin position="866"/>
        <end position="886"/>
    </location>
</feature>
<evidence type="ECO:0000256" key="10">
    <source>
        <dbReference type="ARBA" id="ARBA00022989"/>
    </source>
</evidence>
<keyword evidence="13" id="KW-0325">Glycoprotein</keyword>
<gene>
    <name evidence="19" type="ORF">CVLEPA_LOCUS11258</name>
</gene>
<evidence type="ECO:0000313" key="20">
    <source>
        <dbReference type="Proteomes" id="UP001642483"/>
    </source>
</evidence>
<evidence type="ECO:0000256" key="16">
    <source>
        <dbReference type="SAM" id="Phobius"/>
    </source>
</evidence>
<dbReference type="InterPro" id="IPR001611">
    <property type="entry name" value="Leu-rich_rpt"/>
</dbReference>
<dbReference type="SMART" id="SM00365">
    <property type="entry name" value="LRR_SD22"/>
    <property type="match status" value="5"/>
</dbReference>
<keyword evidence="14" id="KW-0395">Inflammatory response</keyword>
<evidence type="ECO:0000256" key="11">
    <source>
        <dbReference type="ARBA" id="ARBA00023136"/>
    </source>
</evidence>
<proteinExistence type="inferred from homology"/>
<organism evidence="19 20">
    <name type="scientific">Clavelina lepadiformis</name>
    <name type="common">Light-bulb sea squirt</name>
    <name type="synonym">Ascidia lepadiformis</name>
    <dbReference type="NCBI Taxonomy" id="159417"/>
    <lineage>
        <taxon>Eukaryota</taxon>
        <taxon>Metazoa</taxon>
        <taxon>Chordata</taxon>
        <taxon>Tunicata</taxon>
        <taxon>Ascidiacea</taxon>
        <taxon>Aplousobranchia</taxon>
        <taxon>Clavelinidae</taxon>
        <taxon>Clavelina</taxon>
    </lineage>
</organism>
<keyword evidence="5 16" id="KW-0812">Transmembrane</keyword>
<protein>
    <recommendedName>
        <fullName evidence="18">TIR domain-containing protein</fullName>
    </recommendedName>
</protein>
<evidence type="ECO:0000256" key="9">
    <source>
        <dbReference type="ARBA" id="ARBA00022859"/>
    </source>
</evidence>
<keyword evidence="6 17" id="KW-0732">Signal</keyword>
<evidence type="ECO:0000256" key="8">
    <source>
        <dbReference type="ARBA" id="ARBA00022753"/>
    </source>
</evidence>
<dbReference type="Gene3D" id="3.80.10.10">
    <property type="entry name" value="Ribonuclease Inhibitor"/>
    <property type="match status" value="1"/>
</dbReference>
<evidence type="ECO:0000256" key="5">
    <source>
        <dbReference type="ARBA" id="ARBA00022692"/>
    </source>
</evidence>
<accession>A0ABP0FN03</accession>
<evidence type="ECO:0000313" key="19">
    <source>
        <dbReference type="EMBL" id="CAK8681029.1"/>
    </source>
</evidence>
<keyword evidence="10 16" id="KW-1133">Transmembrane helix</keyword>
<dbReference type="Gene3D" id="3.40.50.10140">
    <property type="entry name" value="Toll/interleukin-1 receptor homology (TIR) domain"/>
    <property type="match status" value="1"/>
</dbReference>
<dbReference type="SUPFAM" id="SSF52200">
    <property type="entry name" value="Toll/Interleukin receptor TIR domain"/>
    <property type="match status" value="1"/>
</dbReference>
<comment type="similarity">
    <text evidence="2">Belongs to the Toll-like receptor family.</text>
</comment>
<dbReference type="Proteomes" id="UP001642483">
    <property type="component" value="Unassembled WGS sequence"/>
</dbReference>
<keyword evidence="9" id="KW-0391">Immunity</keyword>
<evidence type="ECO:0000256" key="17">
    <source>
        <dbReference type="SAM" id="SignalP"/>
    </source>
</evidence>
<dbReference type="InterPro" id="IPR032675">
    <property type="entry name" value="LRR_dom_sf"/>
</dbReference>
<keyword evidence="7" id="KW-0677">Repeat</keyword>
<keyword evidence="12" id="KW-0675">Receptor</keyword>
<feature type="signal peptide" evidence="17">
    <location>
        <begin position="1"/>
        <end position="19"/>
    </location>
</feature>
<dbReference type="PROSITE" id="PS50104">
    <property type="entry name" value="TIR"/>
    <property type="match status" value="1"/>
</dbReference>
<dbReference type="SMART" id="SM00369">
    <property type="entry name" value="LRR_TYP"/>
    <property type="match status" value="12"/>
</dbReference>
<dbReference type="PANTHER" id="PTHR47410:SF5">
    <property type="entry name" value="TOLL-LIKE RECEPTOR 3"/>
    <property type="match status" value="1"/>
</dbReference>
<reference evidence="19 20" key="1">
    <citation type="submission" date="2024-02" db="EMBL/GenBank/DDBJ databases">
        <authorList>
            <person name="Daric V."/>
            <person name="Darras S."/>
        </authorList>
    </citation>
    <scope>NUCLEOTIDE SEQUENCE [LARGE SCALE GENOMIC DNA]</scope>
</reference>
<evidence type="ECO:0000256" key="4">
    <source>
        <dbReference type="ARBA" id="ARBA00022614"/>
    </source>
</evidence>
<dbReference type="EMBL" id="CAWYQH010000079">
    <property type="protein sequence ID" value="CAK8681029.1"/>
    <property type="molecule type" value="Genomic_DNA"/>
</dbReference>
<evidence type="ECO:0000256" key="13">
    <source>
        <dbReference type="ARBA" id="ARBA00023180"/>
    </source>
</evidence>
<dbReference type="SMART" id="SM00255">
    <property type="entry name" value="TIR"/>
    <property type="match status" value="1"/>
</dbReference>
<dbReference type="SUPFAM" id="SSF52058">
    <property type="entry name" value="L domain-like"/>
    <property type="match status" value="3"/>
</dbReference>
<keyword evidence="4" id="KW-0433">Leucine-rich repeat</keyword>
<evidence type="ECO:0000256" key="15">
    <source>
        <dbReference type="ARBA" id="ARBA00046288"/>
    </source>
</evidence>
<evidence type="ECO:0000256" key="3">
    <source>
        <dbReference type="ARBA" id="ARBA00022588"/>
    </source>
</evidence>
<dbReference type="PROSITE" id="PS51450">
    <property type="entry name" value="LRR"/>
    <property type="match status" value="2"/>
</dbReference>
<dbReference type="PANTHER" id="PTHR47410">
    <property type="entry name" value="TOLL-LIKE RECEPTOR 7-RELATED"/>
    <property type="match status" value="1"/>
</dbReference>
<dbReference type="Pfam" id="PF13855">
    <property type="entry name" value="LRR_8"/>
    <property type="match status" value="4"/>
</dbReference>
<keyword evidence="8" id="KW-0967">Endosome</keyword>
<dbReference type="InterPro" id="IPR003591">
    <property type="entry name" value="Leu-rich_rpt_typical-subtyp"/>
</dbReference>
<evidence type="ECO:0000256" key="1">
    <source>
        <dbReference type="ARBA" id="ARBA00004177"/>
    </source>
</evidence>